<protein>
    <submittedName>
        <fullName evidence="1">Uncharacterized protein</fullName>
    </submittedName>
</protein>
<reference evidence="1 2" key="1">
    <citation type="submission" date="2015-04" db="EMBL/GenBank/DDBJ databases">
        <title>Complete genome sequence of Schizopora paradoxa KUC8140, a cosmopolitan wood degrader in East Asia.</title>
        <authorList>
            <consortium name="DOE Joint Genome Institute"/>
            <person name="Min B."/>
            <person name="Park H."/>
            <person name="Jang Y."/>
            <person name="Kim J.-J."/>
            <person name="Kim K.H."/>
            <person name="Pangilinan J."/>
            <person name="Lipzen A."/>
            <person name="Riley R."/>
            <person name="Grigoriev I.V."/>
            <person name="Spatafora J.W."/>
            <person name="Choi I.-G."/>
        </authorList>
    </citation>
    <scope>NUCLEOTIDE SEQUENCE [LARGE SCALE GENOMIC DNA]</scope>
    <source>
        <strain evidence="1 2">KUC8140</strain>
    </source>
</reference>
<dbReference type="AlphaFoldDB" id="A0A0H2QY46"/>
<evidence type="ECO:0000313" key="2">
    <source>
        <dbReference type="Proteomes" id="UP000053477"/>
    </source>
</evidence>
<keyword evidence="2" id="KW-1185">Reference proteome</keyword>
<evidence type="ECO:0000313" key="1">
    <source>
        <dbReference type="EMBL" id="KLO04475.1"/>
    </source>
</evidence>
<organism evidence="1 2">
    <name type="scientific">Schizopora paradoxa</name>
    <dbReference type="NCBI Taxonomy" id="27342"/>
    <lineage>
        <taxon>Eukaryota</taxon>
        <taxon>Fungi</taxon>
        <taxon>Dikarya</taxon>
        <taxon>Basidiomycota</taxon>
        <taxon>Agaricomycotina</taxon>
        <taxon>Agaricomycetes</taxon>
        <taxon>Hymenochaetales</taxon>
        <taxon>Schizoporaceae</taxon>
        <taxon>Schizopora</taxon>
    </lineage>
</organism>
<dbReference type="Proteomes" id="UP000053477">
    <property type="component" value="Unassembled WGS sequence"/>
</dbReference>
<name>A0A0H2QY46_9AGAM</name>
<dbReference type="EMBL" id="KQ086528">
    <property type="protein sequence ID" value="KLO04475.1"/>
    <property type="molecule type" value="Genomic_DNA"/>
</dbReference>
<proteinExistence type="predicted"/>
<dbReference type="InParanoid" id="A0A0H2QY46"/>
<gene>
    <name evidence="1" type="ORF">SCHPADRAFT_753435</name>
</gene>
<sequence length="223" mass="24647">MWVQTVRLGPPVYGMFDCRIFSSDCHHLHTRFGVGDRRQSRAQATSSTPLGAVSTRELERREGTILVNGHVLGSCRSSVLPLTAALQFDGWALSSSFPSATRVSASALGDERQRPLRLHLRSLAIIVLGFWSSSLQASSKTLPSSSPLPLAFRRRRWATRGSVCGLVIQRIWSSGLQASSLTLQVLELESPLCFLDFGILRGRILAESVSFCHPQNLVFEILW</sequence>
<accession>A0A0H2QY46</accession>